<protein>
    <submittedName>
        <fullName evidence="2">Uncharacterized protein</fullName>
    </submittedName>
</protein>
<reference evidence="2" key="1">
    <citation type="journal article" date="2020" name="Cell">
        <title>Large-Scale Comparative Analyses of Tick Genomes Elucidate Their Genetic Diversity and Vector Capacities.</title>
        <authorList>
            <consortium name="Tick Genome and Microbiome Consortium (TIGMIC)"/>
            <person name="Jia N."/>
            <person name="Wang J."/>
            <person name="Shi W."/>
            <person name="Du L."/>
            <person name="Sun Y."/>
            <person name="Zhan W."/>
            <person name="Jiang J.F."/>
            <person name="Wang Q."/>
            <person name="Zhang B."/>
            <person name="Ji P."/>
            <person name="Bell-Sakyi L."/>
            <person name="Cui X.M."/>
            <person name="Yuan T.T."/>
            <person name="Jiang B.G."/>
            <person name="Yang W.F."/>
            <person name="Lam T.T."/>
            <person name="Chang Q.C."/>
            <person name="Ding S.J."/>
            <person name="Wang X.J."/>
            <person name="Zhu J.G."/>
            <person name="Ruan X.D."/>
            <person name="Zhao L."/>
            <person name="Wei J.T."/>
            <person name="Ye R.Z."/>
            <person name="Que T.C."/>
            <person name="Du C.H."/>
            <person name="Zhou Y.H."/>
            <person name="Cheng J.X."/>
            <person name="Dai P.F."/>
            <person name="Guo W.B."/>
            <person name="Han X.H."/>
            <person name="Huang E.J."/>
            <person name="Li L.F."/>
            <person name="Wei W."/>
            <person name="Gao Y.C."/>
            <person name="Liu J.Z."/>
            <person name="Shao H.Z."/>
            <person name="Wang X."/>
            <person name="Wang C.C."/>
            <person name="Yang T.C."/>
            <person name="Huo Q.B."/>
            <person name="Li W."/>
            <person name="Chen H.Y."/>
            <person name="Chen S.E."/>
            <person name="Zhou L.G."/>
            <person name="Ni X.B."/>
            <person name="Tian J.H."/>
            <person name="Sheng Y."/>
            <person name="Liu T."/>
            <person name="Pan Y.S."/>
            <person name="Xia L.Y."/>
            <person name="Li J."/>
            <person name="Zhao F."/>
            <person name="Cao W.C."/>
        </authorList>
    </citation>
    <scope>NUCLEOTIDE SEQUENCE</scope>
    <source>
        <strain evidence="2">Rmic-2018</strain>
    </source>
</reference>
<comment type="caution">
    <text evidence="2">The sequence shown here is derived from an EMBL/GenBank/DDBJ whole genome shotgun (WGS) entry which is preliminary data.</text>
</comment>
<evidence type="ECO:0000256" key="1">
    <source>
        <dbReference type="SAM" id="SignalP"/>
    </source>
</evidence>
<name>A0A9J6DTP4_RHIMP</name>
<reference evidence="2" key="2">
    <citation type="submission" date="2021-09" db="EMBL/GenBank/DDBJ databases">
        <authorList>
            <person name="Jia N."/>
            <person name="Wang J."/>
            <person name="Shi W."/>
            <person name="Du L."/>
            <person name="Sun Y."/>
            <person name="Zhan W."/>
            <person name="Jiang J."/>
            <person name="Wang Q."/>
            <person name="Zhang B."/>
            <person name="Ji P."/>
            <person name="Sakyi L.B."/>
            <person name="Cui X."/>
            <person name="Yuan T."/>
            <person name="Jiang B."/>
            <person name="Yang W."/>
            <person name="Lam T.T.-Y."/>
            <person name="Chang Q."/>
            <person name="Ding S."/>
            <person name="Wang X."/>
            <person name="Zhu J."/>
            <person name="Ruan X."/>
            <person name="Zhao L."/>
            <person name="Wei J."/>
            <person name="Que T."/>
            <person name="Du C."/>
            <person name="Cheng J."/>
            <person name="Dai P."/>
            <person name="Han X."/>
            <person name="Huang E."/>
            <person name="Gao Y."/>
            <person name="Liu J."/>
            <person name="Shao H."/>
            <person name="Ye R."/>
            <person name="Li L."/>
            <person name="Wei W."/>
            <person name="Wang X."/>
            <person name="Wang C."/>
            <person name="Huo Q."/>
            <person name="Li W."/>
            <person name="Guo W."/>
            <person name="Chen H."/>
            <person name="Chen S."/>
            <person name="Zhou L."/>
            <person name="Zhou L."/>
            <person name="Ni X."/>
            <person name="Tian J."/>
            <person name="Zhou Y."/>
            <person name="Sheng Y."/>
            <person name="Liu T."/>
            <person name="Pan Y."/>
            <person name="Xia L."/>
            <person name="Li J."/>
            <person name="Zhao F."/>
            <person name="Cao W."/>
        </authorList>
    </citation>
    <scope>NUCLEOTIDE SEQUENCE</scope>
    <source>
        <strain evidence="2">Rmic-2018</strain>
        <tissue evidence="2">Larvae</tissue>
    </source>
</reference>
<dbReference type="AlphaFoldDB" id="A0A9J6DTP4"/>
<feature type="chain" id="PRO_5039929183" evidence="1">
    <location>
        <begin position="25"/>
        <end position="172"/>
    </location>
</feature>
<dbReference type="EMBL" id="JABSTU010000007">
    <property type="protein sequence ID" value="KAH8025350.1"/>
    <property type="molecule type" value="Genomic_DNA"/>
</dbReference>
<evidence type="ECO:0000313" key="3">
    <source>
        <dbReference type="Proteomes" id="UP000821866"/>
    </source>
</evidence>
<feature type="signal peptide" evidence="1">
    <location>
        <begin position="1"/>
        <end position="24"/>
    </location>
</feature>
<dbReference type="Proteomes" id="UP000821866">
    <property type="component" value="Unassembled WGS sequence"/>
</dbReference>
<keyword evidence="3" id="KW-1185">Reference proteome</keyword>
<organism evidence="2 3">
    <name type="scientific">Rhipicephalus microplus</name>
    <name type="common">Cattle tick</name>
    <name type="synonym">Boophilus microplus</name>
    <dbReference type="NCBI Taxonomy" id="6941"/>
    <lineage>
        <taxon>Eukaryota</taxon>
        <taxon>Metazoa</taxon>
        <taxon>Ecdysozoa</taxon>
        <taxon>Arthropoda</taxon>
        <taxon>Chelicerata</taxon>
        <taxon>Arachnida</taxon>
        <taxon>Acari</taxon>
        <taxon>Parasitiformes</taxon>
        <taxon>Ixodida</taxon>
        <taxon>Ixodoidea</taxon>
        <taxon>Ixodidae</taxon>
        <taxon>Rhipicephalinae</taxon>
        <taxon>Rhipicephalus</taxon>
        <taxon>Boophilus</taxon>
    </lineage>
</organism>
<keyword evidence="1" id="KW-0732">Signal</keyword>
<dbReference type="VEuPathDB" id="VectorBase:LOC119169450"/>
<gene>
    <name evidence="2" type="ORF">HPB51_007496</name>
</gene>
<accession>A0A9J6DTP4</accession>
<sequence length="172" mass="19354">MNGKFDFAGRLVALPLVASLLIRASRLYEKAKNHSVFISVPMTAVETTVRKTVLVCRALLMPLLSRQLLYVEALASRVFHEVQERLTEAFFQPDEIIAYVILMVAQLMLCTITKYEQSLEIMLTEPSDSVPAPESMTDIVTYIEQRTQSTNPVNTSSVTVQIVFVRIMNAVK</sequence>
<evidence type="ECO:0000313" key="2">
    <source>
        <dbReference type="EMBL" id="KAH8025350.1"/>
    </source>
</evidence>
<proteinExistence type="predicted"/>